<dbReference type="EMBL" id="CAAALY010004652">
    <property type="protein sequence ID" value="VEL08751.1"/>
    <property type="molecule type" value="Genomic_DNA"/>
</dbReference>
<dbReference type="AlphaFoldDB" id="A0A3S5A741"/>
<name>A0A3S5A741_9PLAT</name>
<dbReference type="InterPro" id="IPR001202">
    <property type="entry name" value="WW_dom"/>
</dbReference>
<dbReference type="InterPro" id="IPR036020">
    <property type="entry name" value="WW_dom_sf"/>
</dbReference>
<dbReference type="CDD" id="cd00201">
    <property type="entry name" value="WW"/>
    <property type="match status" value="1"/>
</dbReference>
<feature type="domain" description="WW" evidence="2">
    <location>
        <begin position="40"/>
        <end position="68"/>
    </location>
</feature>
<dbReference type="Gene3D" id="2.20.70.10">
    <property type="match status" value="1"/>
</dbReference>
<dbReference type="Proteomes" id="UP000784294">
    <property type="component" value="Unassembled WGS sequence"/>
</dbReference>
<comment type="caution">
    <text evidence="3">The sequence shown here is derived from an EMBL/GenBank/DDBJ whole genome shotgun (WGS) entry which is preliminary data.</text>
</comment>
<evidence type="ECO:0000313" key="4">
    <source>
        <dbReference type="Proteomes" id="UP000784294"/>
    </source>
</evidence>
<gene>
    <name evidence="3" type="ORF">PXEA_LOCUS2191</name>
</gene>
<evidence type="ECO:0000256" key="1">
    <source>
        <dbReference type="SAM" id="MobiDB-lite"/>
    </source>
</evidence>
<evidence type="ECO:0000259" key="2">
    <source>
        <dbReference type="PROSITE" id="PS50020"/>
    </source>
</evidence>
<dbReference type="Pfam" id="PF00397">
    <property type="entry name" value="WW"/>
    <property type="match status" value="1"/>
</dbReference>
<dbReference type="SMART" id="SM00456">
    <property type="entry name" value="WW"/>
    <property type="match status" value="1"/>
</dbReference>
<proteinExistence type="predicted"/>
<feature type="region of interest" description="Disordered" evidence="1">
    <location>
        <begin position="1"/>
        <end position="25"/>
    </location>
</feature>
<keyword evidence="4" id="KW-1185">Reference proteome</keyword>
<sequence length="108" mass="11193">MNLITPSSDAAIPGTSTPTVESGVTSGGASVVARIAKEAEGLPPGWQMAYTASGRSFFINHNNQTTTWGIRRNVVEGLTCQALILHCHGLTSAGGVDKTDARSKLSPP</sequence>
<reference evidence="3" key="1">
    <citation type="submission" date="2018-11" db="EMBL/GenBank/DDBJ databases">
        <authorList>
            <consortium name="Pathogen Informatics"/>
        </authorList>
    </citation>
    <scope>NUCLEOTIDE SEQUENCE</scope>
</reference>
<dbReference type="SUPFAM" id="SSF51045">
    <property type="entry name" value="WW domain"/>
    <property type="match status" value="1"/>
</dbReference>
<organism evidence="3 4">
    <name type="scientific">Protopolystoma xenopodis</name>
    <dbReference type="NCBI Taxonomy" id="117903"/>
    <lineage>
        <taxon>Eukaryota</taxon>
        <taxon>Metazoa</taxon>
        <taxon>Spiralia</taxon>
        <taxon>Lophotrochozoa</taxon>
        <taxon>Platyhelminthes</taxon>
        <taxon>Monogenea</taxon>
        <taxon>Polyopisthocotylea</taxon>
        <taxon>Polystomatidea</taxon>
        <taxon>Polystomatidae</taxon>
        <taxon>Protopolystoma</taxon>
    </lineage>
</organism>
<protein>
    <recommendedName>
        <fullName evidence="2">WW domain-containing protein</fullName>
    </recommendedName>
</protein>
<dbReference type="OrthoDB" id="333905at2759"/>
<accession>A0A3S5A741</accession>
<dbReference type="PROSITE" id="PS50020">
    <property type="entry name" value="WW_DOMAIN_2"/>
    <property type="match status" value="1"/>
</dbReference>
<evidence type="ECO:0000313" key="3">
    <source>
        <dbReference type="EMBL" id="VEL08751.1"/>
    </source>
</evidence>